<comment type="caution">
    <text evidence="2">The sequence shown here is derived from an EMBL/GenBank/DDBJ whole genome shotgun (WGS) entry which is preliminary data.</text>
</comment>
<feature type="transmembrane region" description="Helical" evidence="1">
    <location>
        <begin position="12"/>
        <end position="34"/>
    </location>
</feature>
<feature type="transmembrane region" description="Helical" evidence="1">
    <location>
        <begin position="77"/>
        <end position="97"/>
    </location>
</feature>
<sequence>MKPKKPLSLRDGAIMLAGVLLIGFVGGLASGILADRPGSAAFWTTVAFTVVMMAAVLGVSFWWWRRLDEAAREAHKWAWYWGGSMGMLIGVVLLVVLTTRPADIVIPASFGQTPADLLGAGMIAILGFQLIGYGLAWAWWWFGRR</sequence>
<dbReference type="Proteomes" id="UP000638918">
    <property type="component" value="Unassembled WGS sequence"/>
</dbReference>
<evidence type="ECO:0000313" key="3">
    <source>
        <dbReference type="Proteomes" id="UP000638918"/>
    </source>
</evidence>
<proteinExistence type="predicted"/>
<reference evidence="2 3" key="1">
    <citation type="submission" date="2020-08" db="EMBL/GenBank/DDBJ databases">
        <title>A Genomic Blueprint of the Chicken Gut Microbiome.</title>
        <authorList>
            <person name="Gilroy R."/>
            <person name="Ravi A."/>
            <person name="Getino M."/>
            <person name="Pursley I."/>
            <person name="Horton D.L."/>
            <person name="Alikhan N.-F."/>
            <person name="Baker D."/>
            <person name="Gharbi K."/>
            <person name="Hall N."/>
            <person name="Watson M."/>
            <person name="Adriaenssens E.M."/>
            <person name="Foster-Nyarko E."/>
            <person name="Jarju S."/>
            <person name="Secka A."/>
            <person name="Antonio M."/>
            <person name="Oren A."/>
            <person name="Chaudhuri R."/>
            <person name="La Ragione R.M."/>
            <person name="Hildebrand F."/>
            <person name="Pallen M.J."/>
        </authorList>
    </citation>
    <scope>NUCLEOTIDE SEQUENCE [LARGE SCALE GENOMIC DNA]</scope>
    <source>
        <strain evidence="2 3">Sa3CVA3</strain>
    </source>
</reference>
<name>A0ABR8R182_9CAUL</name>
<evidence type="ECO:0000313" key="2">
    <source>
        <dbReference type="EMBL" id="MBD7941561.1"/>
    </source>
</evidence>
<accession>A0ABR8R182</accession>
<protein>
    <submittedName>
        <fullName evidence="2">Uncharacterized protein</fullName>
    </submittedName>
</protein>
<feature type="transmembrane region" description="Helical" evidence="1">
    <location>
        <begin position="117"/>
        <end position="142"/>
    </location>
</feature>
<dbReference type="RefSeq" id="WP_191743969.1">
    <property type="nucleotide sequence ID" value="NZ_JACSQU010000002.1"/>
</dbReference>
<keyword evidence="1" id="KW-0812">Transmembrane</keyword>
<keyword evidence="1" id="KW-0472">Membrane</keyword>
<dbReference type="EMBL" id="JACSQU010000002">
    <property type="protein sequence ID" value="MBD7941561.1"/>
    <property type="molecule type" value="Genomic_DNA"/>
</dbReference>
<keyword evidence="3" id="KW-1185">Reference proteome</keyword>
<gene>
    <name evidence="2" type="ORF">H9656_09195</name>
</gene>
<organism evidence="2 3">
    <name type="scientific">Brevundimonas guildfordensis</name>
    <dbReference type="NCBI Taxonomy" id="2762241"/>
    <lineage>
        <taxon>Bacteria</taxon>
        <taxon>Pseudomonadati</taxon>
        <taxon>Pseudomonadota</taxon>
        <taxon>Alphaproteobacteria</taxon>
        <taxon>Caulobacterales</taxon>
        <taxon>Caulobacteraceae</taxon>
        <taxon>Brevundimonas</taxon>
    </lineage>
</organism>
<evidence type="ECO:0000256" key="1">
    <source>
        <dbReference type="SAM" id="Phobius"/>
    </source>
</evidence>
<keyword evidence="1" id="KW-1133">Transmembrane helix</keyword>
<feature type="transmembrane region" description="Helical" evidence="1">
    <location>
        <begin position="40"/>
        <end position="65"/>
    </location>
</feature>